<keyword evidence="4" id="KW-1185">Reference proteome</keyword>
<accession>A0A7J6KU66</accession>
<dbReference type="AlphaFoldDB" id="A0A7J6KU66"/>
<organism evidence="3 4">
    <name type="scientific">Perkinsus chesapeaki</name>
    <name type="common">Clam parasite</name>
    <name type="synonym">Perkinsus andrewsi</name>
    <dbReference type="NCBI Taxonomy" id="330153"/>
    <lineage>
        <taxon>Eukaryota</taxon>
        <taxon>Sar</taxon>
        <taxon>Alveolata</taxon>
        <taxon>Perkinsozoa</taxon>
        <taxon>Perkinsea</taxon>
        <taxon>Perkinsida</taxon>
        <taxon>Perkinsidae</taxon>
        <taxon>Perkinsus</taxon>
    </lineage>
</organism>
<dbReference type="Pfam" id="PF16900">
    <property type="entry name" value="REPA_OB_2"/>
    <property type="match status" value="1"/>
</dbReference>
<evidence type="ECO:0000313" key="4">
    <source>
        <dbReference type="Proteomes" id="UP000591131"/>
    </source>
</evidence>
<dbReference type="Gene3D" id="2.40.50.140">
    <property type="entry name" value="Nucleic acid-binding proteins"/>
    <property type="match status" value="1"/>
</dbReference>
<dbReference type="Proteomes" id="UP000591131">
    <property type="component" value="Unassembled WGS sequence"/>
</dbReference>
<dbReference type="OrthoDB" id="1751331at2759"/>
<dbReference type="GO" id="GO:0003677">
    <property type="term" value="F:DNA binding"/>
    <property type="evidence" value="ECO:0007669"/>
    <property type="project" value="UniProtKB-KW"/>
</dbReference>
<sequence length="138" mass="15606">MFGSSSGFEGDTFGILWSCSELREVHINKTGHKKPKLTFNLIDDKSYERVTVWDDAARACAINPLMAQEHPLVALKAVRITEYDNQETGLTEKELTVGDHSKIEIGLDIDIPCLNEVRAWWNMQTRQLETDVVDLTSP</sequence>
<evidence type="ECO:0000259" key="2">
    <source>
        <dbReference type="Pfam" id="PF16900"/>
    </source>
</evidence>
<dbReference type="SUPFAM" id="SSF50249">
    <property type="entry name" value="Nucleic acid-binding proteins"/>
    <property type="match status" value="1"/>
</dbReference>
<protein>
    <recommendedName>
        <fullName evidence="2">Replication protein A OB domain-containing protein</fullName>
    </recommendedName>
</protein>
<dbReference type="InterPro" id="IPR031657">
    <property type="entry name" value="REPA_OB_2"/>
</dbReference>
<gene>
    <name evidence="3" type="ORF">FOL47_001010</name>
</gene>
<comment type="caution">
    <text evidence="3">The sequence shown here is derived from an EMBL/GenBank/DDBJ whole genome shotgun (WGS) entry which is preliminary data.</text>
</comment>
<dbReference type="InterPro" id="IPR012340">
    <property type="entry name" value="NA-bd_OB-fold"/>
</dbReference>
<feature type="domain" description="Replication protein A OB" evidence="2">
    <location>
        <begin position="11"/>
        <end position="91"/>
    </location>
</feature>
<dbReference type="EMBL" id="JAAPAO010001218">
    <property type="protein sequence ID" value="KAF4650620.1"/>
    <property type="molecule type" value="Genomic_DNA"/>
</dbReference>
<name>A0A7J6KU66_PERCH</name>
<proteinExistence type="predicted"/>
<evidence type="ECO:0000313" key="3">
    <source>
        <dbReference type="EMBL" id="KAF4650620.1"/>
    </source>
</evidence>
<reference evidence="3 4" key="1">
    <citation type="submission" date="2020-04" db="EMBL/GenBank/DDBJ databases">
        <title>Perkinsus chesapeaki whole genome sequence.</title>
        <authorList>
            <person name="Bogema D.R."/>
        </authorList>
    </citation>
    <scope>NUCLEOTIDE SEQUENCE [LARGE SCALE GENOMIC DNA]</scope>
    <source>
        <strain evidence="3">ATCC PRA-425</strain>
    </source>
</reference>
<keyword evidence="1" id="KW-0238">DNA-binding</keyword>
<evidence type="ECO:0000256" key="1">
    <source>
        <dbReference type="ARBA" id="ARBA00023125"/>
    </source>
</evidence>